<reference evidence="8 9" key="1">
    <citation type="submission" date="2017-11" db="EMBL/GenBank/DDBJ databases">
        <title>Draft genome sequence of Rhizobiales bacterium SY3-13.</title>
        <authorList>
            <person name="Sun C."/>
        </authorList>
    </citation>
    <scope>NUCLEOTIDE SEQUENCE [LARGE SCALE GENOMIC DNA]</scope>
    <source>
        <strain evidence="8 9">SY3-13</strain>
    </source>
</reference>
<evidence type="ECO:0000259" key="7">
    <source>
        <dbReference type="PROSITE" id="PS51198"/>
    </source>
</evidence>
<dbReference type="GO" id="GO:0016787">
    <property type="term" value="F:hydrolase activity"/>
    <property type="evidence" value="ECO:0007669"/>
    <property type="project" value="UniProtKB-UniRule"/>
</dbReference>
<keyword evidence="2 6" id="KW-0378">Hydrolase</keyword>
<comment type="caution">
    <text evidence="8">The sequence shown here is derived from an EMBL/GenBank/DDBJ whole genome shotgun (WGS) entry which is preliminary data.</text>
</comment>
<sequence length="887" mass="99808">MQETEAQIRPVADECLTTFAKVADAASLKLQDLRARSGPEAVVRNTWNETAGVDNHRRLTREIDGEYRSLAAEPAIARVLVVDEDGQEAIYYFARAAAPPVTDERLKFASYRSPVGRLAELDVGETFLVTRGGEDVFLEVVERARFQPFLSNQEWDGRNAVLEGEAYGPVTVDSLRALLETADRIDETALDALLSEESDAANVRDGVRRGVVLRMGLRDQPVLDRYQGEIFRMPLRSRLLILGAPGTGKTTTLIRRLGQKLDVVHLDEDERREIRSSEEEHAHSWIMFTPTELLRLYVKEAFNREDIPAPDDRIRTWTELRGDLARNHFRFLRSPTNRSPLVMKNDAPTLADKLELDQRAWFEDFDQWQRVTFWEELRDAAKNLSEHPSADVASLGRRVRTIVDAVRMPQAGAFVSLMPVASDIGALVADMKALTDGKIRGALNLQVNRDREFLDDMASFISELKELPDDDIDQDADEDEDENQPPVGRAAAMAAYLRSMRSLARARARKRNVSRRGPTGRLIEWLGDRTMSDEDLQEVGASLLVQTALRSFTNPVRRYVDRIPARYRRFRRTRQGEGRWYQADGFALTDIHPHEVDVILLSMMRATNELVTGARSLIDMETSARPTLERMTQLYRTQVLVDEATDFSPIQLACMASLARPDTRSFFACGDFNQRVTSWGARSDEDMKWVLPDLNTRRVTVAYRQSQQLHNLARQLVAVSGGSEDDAVLPDFADNEGVRPVLARGLENNQDIASWLAQRIAEIDANFDDLPSIAVLVNTEDAVRPVSDALGDVLADYNISVEACHDGRIKGRDGAVRVFHVEHIKGLEFEAVFFVSIDELAKALPGLFDKYLYVGATRAATYLGMTCRDDLPASMAPLEGLFGEDWS</sequence>
<dbReference type="OrthoDB" id="6187564at2"/>
<evidence type="ECO:0000256" key="3">
    <source>
        <dbReference type="ARBA" id="ARBA00022806"/>
    </source>
</evidence>
<proteinExistence type="predicted"/>
<evidence type="ECO:0000256" key="4">
    <source>
        <dbReference type="ARBA" id="ARBA00022840"/>
    </source>
</evidence>
<dbReference type="InterPro" id="IPR027785">
    <property type="entry name" value="UvrD-like_helicase_C"/>
</dbReference>
<keyword evidence="1 6" id="KW-0547">Nucleotide-binding</keyword>
<evidence type="ECO:0000256" key="5">
    <source>
        <dbReference type="ARBA" id="ARBA00034923"/>
    </source>
</evidence>
<dbReference type="InterPro" id="IPR014016">
    <property type="entry name" value="UvrD-like_ATP-bd"/>
</dbReference>
<evidence type="ECO:0000256" key="1">
    <source>
        <dbReference type="ARBA" id="ARBA00022741"/>
    </source>
</evidence>
<evidence type="ECO:0000256" key="6">
    <source>
        <dbReference type="PROSITE-ProRule" id="PRU00560"/>
    </source>
</evidence>
<dbReference type="Gene3D" id="3.40.50.300">
    <property type="entry name" value="P-loop containing nucleotide triphosphate hydrolases"/>
    <property type="match status" value="2"/>
</dbReference>
<accession>A0A2M9G090</accession>
<name>A0A2M9G090_9PROT</name>
<evidence type="ECO:0000313" key="8">
    <source>
        <dbReference type="EMBL" id="PJK29138.1"/>
    </source>
</evidence>
<keyword evidence="4 6" id="KW-0067">ATP-binding</keyword>
<dbReference type="GO" id="GO:0003677">
    <property type="term" value="F:DNA binding"/>
    <property type="evidence" value="ECO:0007669"/>
    <property type="project" value="InterPro"/>
</dbReference>
<evidence type="ECO:0000256" key="2">
    <source>
        <dbReference type="ARBA" id="ARBA00022801"/>
    </source>
</evidence>
<dbReference type="PANTHER" id="PTHR11070">
    <property type="entry name" value="UVRD / RECB / PCRA DNA HELICASE FAMILY MEMBER"/>
    <property type="match status" value="1"/>
</dbReference>
<dbReference type="SUPFAM" id="SSF52540">
    <property type="entry name" value="P-loop containing nucleoside triphosphate hydrolases"/>
    <property type="match status" value="1"/>
</dbReference>
<dbReference type="EMBL" id="PHIG01000036">
    <property type="protein sequence ID" value="PJK29138.1"/>
    <property type="molecule type" value="Genomic_DNA"/>
</dbReference>
<organism evidence="8 9">
    <name type="scientific">Minwuia thermotolerans</name>
    <dbReference type="NCBI Taxonomy" id="2056226"/>
    <lineage>
        <taxon>Bacteria</taxon>
        <taxon>Pseudomonadati</taxon>
        <taxon>Pseudomonadota</taxon>
        <taxon>Alphaproteobacteria</taxon>
        <taxon>Minwuiales</taxon>
        <taxon>Minwuiaceae</taxon>
        <taxon>Minwuia</taxon>
    </lineage>
</organism>
<dbReference type="InterPro" id="IPR027417">
    <property type="entry name" value="P-loop_NTPase"/>
</dbReference>
<dbReference type="GO" id="GO:0000725">
    <property type="term" value="P:recombinational repair"/>
    <property type="evidence" value="ECO:0007669"/>
    <property type="project" value="TreeGrafter"/>
</dbReference>
<dbReference type="PANTHER" id="PTHR11070:SF2">
    <property type="entry name" value="ATP-DEPENDENT DNA HELICASE SRS2"/>
    <property type="match status" value="1"/>
</dbReference>
<dbReference type="RefSeq" id="WP_109792806.1">
    <property type="nucleotide sequence ID" value="NZ_PHIG01000036.1"/>
</dbReference>
<dbReference type="InterPro" id="IPR000212">
    <property type="entry name" value="DNA_helicase_UvrD/REP"/>
</dbReference>
<dbReference type="Pfam" id="PF13538">
    <property type="entry name" value="UvrD_C_2"/>
    <property type="match status" value="1"/>
</dbReference>
<feature type="binding site" evidence="6">
    <location>
        <begin position="243"/>
        <end position="250"/>
    </location>
    <ligand>
        <name>ATP</name>
        <dbReference type="ChEBI" id="CHEBI:30616"/>
    </ligand>
</feature>
<dbReference type="Proteomes" id="UP000229498">
    <property type="component" value="Unassembled WGS sequence"/>
</dbReference>
<dbReference type="AlphaFoldDB" id="A0A2M9G090"/>
<protein>
    <recommendedName>
        <fullName evidence="5">DNA 3'-5' helicase II</fullName>
    </recommendedName>
</protein>
<dbReference type="GO" id="GO:0043138">
    <property type="term" value="F:3'-5' DNA helicase activity"/>
    <property type="evidence" value="ECO:0007669"/>
    <property type="project" value="TreeGrafter"/>
</dbReference>
<keyword evidence="9" id="KW-1185">Reference proteome</keyword>
<dbReference type="PROSITE" id="PS51198">
    <property type="entry name" value="UVRD_HELICASE_ATP_BIND"/>
    <property type="match status" value="1"/>
</dbReference>
<dbReference type="GO" id="GO:0005524">
    <property type="term" value="F:ATP binding"/>
    <property type="evidence" value="ECO:0007669"/>
    <property type="project" value="UniProtKB-UniRule"/>
</dbReference>
<keyword evidence="3 6" id="KW-0347">Helicase</keyword>
<evidence type="ECO:0000313" key="9">
    <source>
        <dbReference type="Proteomes" id="UP000229498"/>
    </source>
</evidence>
<gene>
    <name evidence="8" type="ORF">CVT23_13145</name>
</gene>
<feature type="domain" description="UvrD-like helicase ATP-binding" evidence="7">
    <location>
        <begin position="222"/>
        <end position="706"/>
    </location>
</feature>